<dbReference type="Gene3D" id="2.60.120.430">
    <property type="entry name" value="Galactose-binding lectin"/>
    <property type="match status" value="1"/>
</dbReference>
<dbReference type="GO" id="GO:0005524">
    <property type="term" value="F:ATP binding"/>
    <property type="evidence" value="ECO:0007669"/>
    <property type="project" value="UniProtKB-KW"/>
</dbReference>
<evidence type="ECO:0000256" key="1">
    <source>
        <dbReference type="ARBA" id="ARBA00004370"/>
    </source>
</evidence>
<dbReference type="Gene3D" id="3.30.200.20">
    <property type="entry name" value="Phosphorylase Kinase, domain 1"/>
    <property type="match status" value="1"/>
</dbReference>
<dbReference type="Pfam" id="PF11721">
    <property type="entry name" value="Malectin"/>
    <property type="match status" value="1"/>
</dbReference>
<feature type="chain" id="PRO_5013029919" description="non-specific serine/threonine protein kinase" evidence="14">
    <location>
        <begin position="32"/>
        <end position="1056"/>
    </location>
</feature>
<dbReference type="FunFam" id="3.80.10.10:FF:000041">
    <property type="entry name" value="LRR receptor-like serine/threonine-protein kinase ERECTA"/>
    <property type="match status" value="1"/>
</dbReference>
<dbReference type="GO" id="GO:0004713">
    <property type="term" value="F:protein tyrosine kinase activity"/>
    <property type="evidence" value="ECO:0007669"/>
    <property type="project" value="InterPro"/>
</dbReference>
<dbReference type="InterPro" id="IPR020635">
    <property type="entry name" value="Tyr_kinase_cat_dom"/>
</dbReference>
<dbReference type="Pfam" id="PF00560">
    <property type="entry name" value="LRR_1"/>
    <property type="match status" value="2"/>
</dbReference>
<keyword evidence="3" id="KW-0597">Phosphoprotein</keyword>
<keyword evidence="17" id="KW-1185">Reference proteome</keyword>
<dbReference type="InterPro" id="IPR008266">
    <property type="entry name" value="Tyr_kinase_AS"/>
</dbReference>
<keyword evidence="5" id="KW-0808">Transferase</keyword>
<keyword evidence="12" id="KW-0472">Membrane</keyword>
<sequence length="1056" mass="116778">MEKYFSSPKFPLFTLALLLSLYSDTAPHGYAETLAPTEVSLLGSIALDWNMKPLPSFSNSSCSDPSININCTCPSIETLCHVKYINFSNERLTGIIPPSIANFTHLETLDLSSNYLEGPIPNTLSSMKSLMHLNLSNNFLNGSIPAALGTLPSLRTMKLWGNYITGRIPDELGNISTLKSLILNDNKLFGNLPSKLGQLKQLQYLLLSNNEFSGVLPMEIAELTNLLQFTTRGNNFSGNIPDVFEKWNNLKMLGLEGNNFDGPLPNSISKLTKLGSLTISDLNDKSGRGFPFPNIPKLKSLQRLILRKCSITGQVPTYIWESSSITTLDLSFNSLTGEIPKAITKPGLKYIYLTGNNLTGAIPSWGANWTKIHADFSYNNFTSVSFKYSRDMSKNIILYACCSPTNPKMDSEVELIDFSCTNEKAKNSHLYINCGGNEIKINGSVYEADLETSGASTIYVSKNRNWAYSSTGHFIVSGKESIGYIQSKTHVLNMDDAPLDTSARISPMSLKYYGLCLINGNYSVKLHFAEIVFTDDSDFSSKGERIFDVYIQGELVLKDFNIKKEAGGPSKEIVKNFPALVTNHLLEIHLYWAGKGSLYIPPTIHGPLISAISVTPVQGQSTKLSDGGMAGISVAVLVFLTFLVVYLQQLGLTSLPVEDLKLEIPQGTSDVPISQGSTHLSFSDIKAATGNSPVDNNEGTFGPIYKAVLRNGMQLAVKKLSSILNQGDREYVRNEVGNLSALRHPNLVRLFGGCTEDDQLLLVYENMENKSLSNALFDSRDLKSRLNWRTRYNICLGIAKGLAFLHEESNVKIIHRDIRPSNVLLDENLNAKISDFGLAKLWEGRTTNNIAKETRGHMAPEYAIKGILTNKADVYSFGVQVLELISGKKSTDYKPNDQTVCLLDWAYVLQKNDNLLELIDPDLEMNYPQNEAKCVLDLAMLCTNYSPTLRPIMSEVVSILEEKPEMIKSLPVRPPTTIEELERGNSTANLFLSTIAGTPNPFSYSSSMNKGEAELESLDAPMQNSLSLCNCKFMKHFNKRNFIKSCACLCYEYGTA</sequence>
<dbReference type="OMA" id="PSININC"/>
<dbReference type="PROSITE" id="PS00109">
    <property type="entry name" value="PROTEIN_KINASE_TYR"/>
    <property type="match status" value="1"/>
</dbReference>
<dbReference type="SMART" id="SM00219">
    <property type="entry name" value="TyrKc"/>
    <property type="match status" value="1"/>
</dbReference>
<dbReference type="CDD" id="cd14066">
    <property type="entry name" value="STKc_IRAK"/>
    <property type="match status" value="1"/>
</dbReference>
<dbReference type="SUPFAM" id="SSF52058">
    <property type="entry name" value="L domain-like"/>
    <property type="match status" value="1"/>
</dbReference>
<keyword evidence="6" id="KW-0812">Transmembrane</keyword>
<gene>
    <name evidence="16" type="ORF">BVC80_8139g2</name>
</gene>
<keyword evidence="9" id="KW-0547">Nucleotide-binding</keyword>
<dbReference type="PANTHER" id="PTHR48006">
    <property type="entry name" value="LEUCINE-RICH REPEAT-CONTAINING PROTEIN DDB_G0281931-RELATED"/>
    <property type="match status" value="1"/>
</dbReference>
<dbReference type="PROSITE" id="PS50011">
    <property type="entry name" value="PROTEIN_KINASE_DOM"/>
    <property type="match status" value="1"/>
</dbReference>
<dbReference type="InParanoid" id="A0A200PMJ5"/>
<keyword evidence="4" id="KW-0433">Leucine-rich repeat</keyword>
<dbReference type="InterPro" id="IPR051824">
    <property type="entry name" value="LRR_Rcpt-Like_S/T_Kinase"/>
</dbReference>
<dbReference type="Proteomes" id="UP000195402">
    <property type="component" value="Unassembled WGS sequence"/>
</dbReference>
<dbReference type="Pfam" id="PF23598">
    <property type="entry name" value="LRR_14"/>
    <property type="match status" value="1"/>
</dbReference>
<evidence type="ECO:0000313" key="17">
    <source>
        <dbReference type="Proteomes" id="UP000195402"/>
    </source>
</evidence>
<feature type="domain" description="Protein kinase" evidence="15">
    <location>
        <begin position="690"/>
        <end position="966"/>
    </location>
</feature>
<evidence type="ECO:0000256" key="11">
    <source>
        <dbReference type="ARBA" id="ARBA00022989"/>
    </source>
</evidence>
<evidence type="ECO:0000259" key="15">
    <source>
        <dbReference type="PROSITE" id="PS50011"/>
    </source>
</evidence>
<dbReference type="InterPro" id="IPR000719">
    <property type="entry name" value="Prot_kinase_dom"/>
</dbReference>
<dbReference type="FunFam" id="2.60.120.430:FF:000004">
    <property type="entry name" value="Putative leucine-rich repeat receptor-like serine/threonine-protein kinase"/>
    <property type="match status" value="1"/>
</dbReference>
<dbReference type="STRING" id="56857.A0A200PMJ5"/>
<evidence type="ECO:0000256" key="9">
    <source>
        <dbReference type="ARBA" id="ARBA00022741"/>
    </source>
</evidence>
<accession>A0A200PMJ5</accession>
<evidence type="ECO:0000313" key="16">
    <source>
        <dbReference type="EMBL" id="OUZ99422.1"/>
    </source>
</evidence>
<keyword evidence="11" id="KW-1133">Transmembrane helix</keyword>
<proteinExistence type="predicted"/>
<dbReference type="PANTHER" id="PTHR48006:SF44">
    <property type="entry name" value="PROTEIN KINASE DOMAIN-CONTAINING PROTEIN"/>
    <property type="match status" value="1"/>
</dbReference>
<dbReference type="Gene3D" id="1.10.510.10">
    <property type="entry name" value="Transferase(Phosphotransferase) domain 1"/>
    <property type="match status" value="1"/>
</dbReference>
<comment type="subcellular location">
    <subcellularLocation>
        <location evidence="1">Membrane</location>
    </subcellularLocation>
</comment>
<dbReference type="InterPro" id="IPR032675">
    <property type="entry name" value="LRR_dom_sf"/>
</dbReference>
<evidence type="ECO:0000256" key="7">
    <source>
        <dbReference type="ARBA" id="ARBA00022729"/>
    </source>
</evidence>
<dbReference type="FunFam" id="3.80.10.10:FF:000221">
    <property type="entry name" value="Leucine-rich repeat receptor-like protein kinase PXL1"/>
    <property type="match status" value="1"/>
</dbReference>
<reference evidence="16 17" key="1">
    <citation type="journal article" date="2017" name="Mol. Plant">
        <title>The Genome of Medicinal Plant Macleaya cordata Provides New Insights into Benzylisoquinoline Alkaloids Metabolism.</title>
        <authorList>
            <person name="Liu X."/>
            <person name="Liu Y."/>
            <person name="Huang P."/>
            <person name="Ma Y."/>
            <person name="Qing Z."/>
            <person name="Tang Q."/>
            <person name="Cao H."/>
            <person name="Cheng P."/>
            <person name="Zheng Y."/>
            <person name="Yuan Z."/>
            <person name="Zhou Y."/>
            <person name="Liu J."/>
            <person name="Tang Z."/>
            <person name="Zhuo Y."/>
            <person name="Zhang Y."/>
            <person name="Yu L."/>
            <person name="Huang J."/>
            <person name="Yang P."/>
            <person name="Peng Q."/>
            <person name="Zhang J."/>
            <person name="Jiang W."/>
            <person name="Zhang Z."/>
            <person name="Lin K."/>
            <person name="Ro D.K."/>
            <person name="Chen X."/>
            <person name="Xiong X."/>
            <person name="Shang Y."/>
            <person name="Huang S."/>
            <person name="Zeng J."/>
        </authorList>
    </citation>
    <scope>NUCLEOTIDE SEQUENCE [LARGE SCALE GENOMIC DNA]</scope>
    <source>
        <strain evidence="17">cv. BLH2017</strain>
        <tissue evidence="16">Root</tissue>
    </source>
</reference>
<evidence type="ECO:0000256" key="12">
    <source>
        <dbReference type="ARBA" id="ARBA00023136"/>
    </source>
</evidence>
<dbReference type="Gene3D" id="3.80.10.10">
    <property type="entry name" value="Ribonuclease Inhibitor"/>
    <property type="match status" value="3"/>
</dbReference>
<evidence type="ECO:0000256" key="14">
    <source>
        <dbReference type="SAM" id="SignalP"/>
    </source>
</evidence>
<dbReference type="InterPro" id="IPR001245">
    <property type="entry name" value="Ser-Thr/Tyr_kinase_cat_dom"/>
</dbReference>
<dbReference type="EC" id="2.7.11.1" evidence="2"/>
<dbReference type="GO" id="GO:0016020">
    <property type="term" value="C:membrane"/>
    <property type="evidence" value="ECO:0007669"/>
    <property type="project" value="UniProtKB-SubCell"/>
</dbReference>
<keyword evidence="16" id="KW-0418">Kinase</keyword>
<evidence type="ECO:0000256" key="6">
    <source>
        <dbReference type="ARBA" id="ARBA00022692"/>
    </source>
</evidence>
<dbReference type="FunFam" id="1.10.510.10:FF:001106">
    <property type="entry name" value="Probable LRR receptor-like serine/threonine-protein kinase At1g29720"/>
    <property type="match status" value="1"/>
</dbReference>
<name>A0A200PMJ5_MACCD</name>
<evidence type="ECO:0000256" key="4">
    <source>
        <dbReference type="ARBA" id="ARBA00022614"/>
    </source>
</evidence>
<feature type="signal peptide" evidence="14">
    <location>
        <begin position="1"/>
        <end position="31"/>
    </location>
</feature>
<evidence type="ECO:0000256" key="13">
    <source>
        <dbReference type="ARBA" id="ARBA00023180"/>
    </source>
</evidence>
<evidence type="ECO:0000256" key="3">
    <source>
        <dbReference type="ARBA" id="ARBA00022553"/>
    </source>
</evidence>
<dbReference type="OrthoDB" id="4062651at2759"/>
<dbReference type="InterPro" id="IPR055414">
    <property type="entry name" value="LRR_R13L4/SHOC2-like"/>
</dbReference>
<evidence type="ECO:0000256" key="10">
    <source>
        <dbReference type="ARBA" id="ARBA00022840"/>
    </source>
</evidence>
<comment type="caution">
    <text evidence="16">The sequence shown here is derived from an EMBL/GenBank/DDBJ whole genome shotgun (WGS) entry which is preliminary data.</text>
</comment>
<evidence type="ECO:0000256" key="2">
    <source>
        <dbReference type="ARBA" id="ARBA00012513"/>
    </source>
</evidence>
<evidence type="ECO:0000256" key="8">
    <source>
        <dbReference type="ARBA" id="ARBA00022737"/>
    </source>
</evidence>
<protein>
    <recommendedName>
        <fullName evidence="2">non-specific serine/threonine protein kinase</fullName>
        <ecNumber evidence="2">2.7.11.1</ecNumber>
    </recommendedName>
</protein>
<dbReference type="EMBL" id="MVGT01004462">
    <property type="protein sequence ID" value="OUZ99422.1"/>
    <property type="molecule type" value="Genomic_DNA"/>
</dbReference>
<keyword evidence="8" id="KW-0677">Repeat</keyword>
<dbReference type="GO" id="GO:0004674">
    <property type="term" value="F:protein serine/threonine kinase activity"/>
    <property type="evidence" value="ECO:0007669"/>
    <property type="project" value="UniProtKB-EC"/>
</dbReference>
<dbReference type="SUPFAM" id="SSF56112">
    <property type="entry name" value="Protein kinase-like (PK-like)"/>
    <property type="match status" value="1"/>
</dbReference>
<dbReference type="Pfam" id="PF07714">
    <property type="entry name" value="PK_Tyr_Ser-Thr"/>
    <property type="match status" value="1"/>
</dbReference>
<keyword evidence="7 14" id="KW-0732">Signal</keyword>
<organism evidence="16 17">
    <name type="scientific">Macleaya cordata</name>
    <name type="common">Five-seeded plume-poppy</name>
    <name type="synonym">Bocconia cordata</name>
    <dbReference type="NCBI Taxonomy" id="56857"/>
    <lineage>
        <taxon>Eukaryota</taxon>
        <taxon>Viridiplantae</taxon>
        <taxon>Streptophyta</taxon>
        <taxon>Embryophyta</taxon>
        <taxon>Tracheophyta</taxon>
        <taxon>Spermatophyta</taxon>
        <taxon>Magnoliopsida</taxon>
        <taxon>Ranunculales</taxon>
        <taxon>Papaveraceae</taxon>
        <taxon>Papaveroideae</taxon>
        <taxon>Macleaya</taxon>
    </lineage>
</organism>
<dbReference type="AlphaFoldDB" id="A0A200PMJ5"/>
<evidence type="ECO:0000256" key="5">
    <source>
        <dbReference type="ARBA" id="ARBA00022679"/>
    </source>
</evidence>
<keyword evidence="10" id="KW-0067">ATP-binding</keyword>
<dbReference type="InterPro" id="IPR021720">
    <property type="entry name" value="Malectin_dom"/>
</dbReference>
<dbReference type="InterPro" id="IPR001611">
    <property type="entry name" value="Leu-rich_rpt"/>
</dbReference>
<keyword evidence="13" id="KW-0325">Glycoprotein</keyword>
<dbReference type="InterPro" id="IPR011009">
    <property type="entry name" value="Kinase-like_dom_sf"/>
</dbReference>